<dbReference type="GO" id="GO:0046872">
    <property type="term" value="F:metal ion binding"/>
    <property type="evidence" value="ECO:0007669"/>
    <property type="project" value="InterPro"/>
</dbReference>
<dbReference type="InterPro" id="IPR020562">
    <property type="entry name" value="PRibGlycinamide_synth_N"/>
</dbReference>
<evidence type="ECO:0000256" key="2">
    <source>
        <dbReference type="ARBA" id="ARBA00013255"/>
    </source>
</evidence>
<dbReference type="InterPro" id="IPR011761">
    <property type="entry name" value="ATP-grasp"/>
</dbReference>
<evidence type="ECO:0000256" key="4">
    <source>
        <dbReference type="ARBA" id="ARBA00022741"/>
    </source>
</evidence>
<dbReference type="UniPathway" id="UPA00074">
    <property type="reaction ID" value="UER00125"/>
</dbReference>
<dbReference type="AlphaFoldDB" id="A0A2V3IZK0"/>
<evidence type="ECO:0000256" key="8">
    <source>
        <dbReference type="ARBA" id="ARBA00042242"/>
    </source>
</evidence>
<dbReference type="FunFam" id="3.90.600.10:FF:000001">
    <property type="entry name" value="Trifunctional purine biosynthetic protein adenosine-3"/>
    <property type="match status" value="1"/>
</dbReference>
<dbReference type="InterPro" id="IPR020561">
    <property type="entry name" value="PRibGlycinamid_synth_ATP-grasp"/>
</dbReference>
<evidence type="ECO:0000256" key="3">
    <source>
        <dbReference type="ARBA" id="ARBA00022598"/>
    </source>
</evidence>
<gene>
    <name evidence="12" type="ORF">BWQ96_02663</name>
</gene>
<keyword evidence="4 10" id="KW-0547">Nucleotide-binding</keyword>
<evidence type="ECO:0000256" key="5">
    <source>
        <dbReference type="ARBA" id="ARBA00022755"/>
    </source>
</evidence>
<evidence type="ECO:0000256" key="1">
    <source>
        <dbReference type="ARBA" id="ARBA00005174"/>
    </source>
</evidence>
<evidence type="ECO:0000313" key="13">
    <source>
        <dbReference type="Proteomes" id="UP000247409"/>
    </source>
</evidence>
<dbReference type="GO" id="GO:0009113">
    <property type="term" value="P:purine nucleobase biosynthetic process"/>
    <property type="evidence" value="ECO:0007669"/>
    <property type="project" value="InterPro"/>
</dbReference>
<protein>
    <recommendedName>
        <fullName evidence="2">phosphoribosylamine--glycine ligase</fullName>
        <ecNumber evidence="2">6.3.4.13</ecNumber>
    </recommendedName>
    <alternativeName>
        <fullName evidence="8">Glycinamide ribonucleotide synthetase</fullName>
    </alternativeName>
    <alternativeName>
        <fullName evidence="9">Phosphoribosylglycinamide synthetase</fullName>
    </alternativeName>
</protein>
<dbReference type="SMART" id="SM01210">
    <property type="entry name" value="GARS_C"/>
    <property type="match status" value="1"/>
</dbReference>
<comment type="pathway">
    <text evidence="1">Purine metabolism; IMP biosynthesis via de novo pathway; N(1)-(5-phospho-D-ribosyl)glycinamide from 5-phospho-alpha-D-ribose 1-diphosphate: step 2/2.</text>
</comment>
<reference evidence="12 13" key="1">
    <citation type="journal article" date="2018" name="Mol. Biol. Evol.">
        <title>Analysis of the draft genome of the red seaweed Gracilariopsis chorda provides insights into genome size evolution in Rhodophyta.</title>
        <authorList>
            <person name="Lee J."/>
            <person name="Yang E.C."/>
            <person name="Graf L."/>
            <person name="Yang J.H."/>
            <person name="Qiu H."/>
            <person name="Zel Zion U."/>
            <person name="Chan C.X."/>
            <person name="Stephens T.G."/>
            <person name="Weber A.P.M."/>
            <person name="Boo G.H."/>
            <person name="Boo S.M."/>
            <person name="Kim K.M."/>
            <person name="Shin Y."/>
            <person name="Jung M."/>
            <person name="Lee S.J."/>
            <person name="Yim H.S."/>
            <person name="Lee J.H."/>
            <person name="Bhattacharya D."/>
            <person name="Yoon H.S."/>
        </authorList>
    </citation>
    <scope>NUCLEOTIDE SEQUENCE [LARGE SCALE GENOMIC DNA]</scope>
    <source>
        <strain evidence="12 13">SKKU-2015</strain>
        <tissue evidence="12">Whole body</tissue>
    </source>
</reference>
<dbReference type="NCBIfam" id="TIGR00877">
    <property type="entry name" value="purD"/>
    <property type="match status" value="1"/>
</dbReference>
<dbReference type="PROSITE" id="PS00184">
    <property type="entry name" value="GARS"/>
    <property type="match status" value="1"/>
</dbReference>
<dbReference type="EMBL" id="NBIV01000023">
    <property type="protein sequence ID" value="PXF47519.1"/>
    <property type="molecule type" value="Genomic_DNA"/>
</dbReference>
<dbReference type="Gene3D" id="3.90.600.10">
    <property type="entry name" value="Phosphoribosylglycinamide synthetase, C-terminal domain"/>
    <property type="match status" value="1"/>
</dbReference>
<dbReference type="Pfam" id="PF02844">
    <property type="entry name" value="GARS_N"/>
    <property type="match status" value="1"/>
</dbReference>
<comment type="caution">
    <text evidence="12">The sequence shown here is derived from an EMBL/GenBank/DDBJ whole genome shotgun (WGS) entry which is preliminary data.</text>
</comment>
<evidence type="ECO:0000256" key="10">
    <source>
        <dbReference type="PROSITE-ProRule" id="PRU00409"/>
    </source>
</evidence>
<dbReference type="GO" id="GO:0004637">
    <property type="term" value="F:phosphoribosylamine-glycine ligase activity"/>
    <property type="evidence" value="ECO:0007669"/>
    <property type="project" value="UniProtKB-EC"/>
</dbReference>
<dbReference type="FunFam" id="3.30.1490.20:FF:000006">
    <property type="entry name" value="phosphoribosylamine--glycine ligase, chloroplastic-like"/>
    <property type="match status" value="1"/>
</dbReference>
<dbReference type="HAMAP" id="MF_00138">
    <property type="entry name" value="GARS"/>
    <property type="match status" value="1"/>
</dbReference>
<comment type="similarity">
    <text evidence="7">Belongs to the GARS family.</text>
</comment>
<keyword evidence="3 12" id="KW-0436">Ligase</keyword>
<name>A0A2V3IZK0_9FLOR</name>
<dbReference type="PROSITE" id="PS50975">
    <property type="entry name" value="ATP_GRASP"/>
    <property type="match status" value="1"/>
</dbReference>
<evidence type="ECO:0000256" key="6">
    <source>
        <dbReference type="ARBA" id="ARBA00022840"/>
    </source>
</evidence>
<dbReference type="OrthoDB" id="2018833at2759"/>
<dbReference type="GO" id="GO:0006189">
    <property type="term" value="P:'de novo' IMP biosynthetic process"/>
    <property type="evidence" value="ECO:0007669"/>
    <property type="project" value="UniProtKB-UniPathway"/>
</dbReference>
<dbReference type="STRING" id="448386.A0A2V3IZK0"/>
<dbReference type="InterPro" id="IPR020559">
    <property type="entry name" value="PRibGlycinamide_synth_CS"/>
</dbReference>
<dbReference type="PANTHER" id="PTHR43472:SF1">
    <property type="entry name" value="PHOSPHORIBOSYLAMINE--GLYCINE LIGASE, CHLOROPLASTIC"/>
    <property type="match status" value="1"/>
</dbReference>
<dbReference type="InterPro" id="IPR020560">
    <property type="entry name" value="PRibGlycinamide_synth_C-dom"/>
</dbReference>
<evidence type="ECO:0000259" key="11">
    <source>
        <dbReference type="PROSITE" id="PS50975"/>
    </source>
</evidence>
<keyword evidence="5" id="KW-0658">Purine biosynthesis</keyword>
<dbReference type="InterPro" id="IPR000115">
    <property type="entry name" value="PRibGlycinamide_synth"/>
</dbReference>
<evidence type="ECO:0000256" key="9">
    <source>
        <dbReference type="ARBA" id="ARBA00042864"/>
    </source>
</evidence>
<dbReference type="SUPFAM" id="SSF52440">
    <property type="entry name" value="PreATP-grasp domain"/>
    <property type="match status" value="1"/>
</dbReference>
<feature type="domain" description="ATP-grasp" evidence="11">
    <location>
        <begin position="174"/>
        <end position="381"/>
    </location>
</feature>
<dbReference type="GO" id="GO:0005524">
    <property type="term" value="F:ATP binding"/>
    <property type="evidence" value="ECO:0007669"/>
    <property type="project" value="UniProtKB-UniRule"/>
</dbReference>
<dbReference type="EC" id="6.3.4.13" evidence="2"/>
<proteinExistence type="inferred from homology"/>
<evidence type="ECO:0000313" key="12">
    <source>
        <dbReference type="EMBL" id="PXF47519.1"/>
    </source>
</evidence>
<dbReference type="Pfam" id="PF02843">
    <property type="entry name" value="GARS_C"/>
    <property type="match status" value="1"/>
</dbReference>
<keyword evidence="6 10" id="KW-0067">ATP-binding</keyword>
<dbReference type="PANTHER" id="PTHR43472">
    <property type="entry name" value="PHOSPHORIBOSYLAMINE--GLYCINE LIGASE"/>
    <property type="match status" value="1"/>
</dbReference>
<sequence length="502" mass="54455">MSSAAFVPAQSFVPRKLSLSSSFTSRIGYTFSRPPCRRSLIHRSNQISHNVYRYLFRMQLSDVPLNSLTVLVVGSGGREHALVHAISKSPYLKDLLAAPGNMGMPPLCECVPVPADDVDALVRLAVKRSVSFVVVGPEVPLVLGLVDKLREKGIAAFGPSKAASILEGSKVFTKAFLERQNIPTAWYKSFSNPSDAKTFIREKGAPIVVKADGLAAGKGVILAETVEQALKAVDTILVENKFGSAGSQIVVEEFLDGEELSFFALLDGEVALPLASAQDHKAAYDGDKGPNTGGMGSYSPAPVCNDELREQIMRKVVVPTMEGMKKEGREFRGVLYCGLMVDKQGQAKVLEYNVRFGDPECQVLCTRMRSDLLELLYRTATSRLGADDFVIQWDPLSAVVVVLAAKGYPGSYEKGSVIRKIDEADALDGVTVYHAGTKRSESSEFVAAGGRVLGVTATGVNIREAQRLAYEAVDVIDWPEGFCRRDIGWRAIEREQKATANT</sequence>
<evidence type="ECO:0000256" key="7">
    <source>
        <dbReference type="ARBA" id="ARBA00038345"/>
    </source>
</evidence>
<dbReference type="InterPro" id="IPR013815">
    <property type="entry name" value="ATP_grasp_subdomain_1"/>
</dbReference>
<organism evidence="12 13">
    <name type="scientific">Gracilariopsis chorda</name>
    <dbReference type="NCBI Taxonomy" id="448386"/>
    <lineage>
        <taxon>Eukaryota</taxon>
        <taxon>Rhodophyta</taxon>
        <taxon>Florideophyceae</taxon>
        <taxon>Rhodymeniophycidae</taxon>
        <taxon>Gracilariales</taxon>
        <taxon>Gracilariaceae</taxon>
        <taxon>Gracilariopsis</taxon>
    </lineage>
</organism>
<dbReference type="Gene3D" id="3.30.470.20">
    <property type="entry name" value="ATP-grasp fold, B domain"/>
    <property type="match status" value="1"/>
</dbReference>
<accession>A0A2V3IZK0</accession>
<dbReference type="Pfam" id="PF01071">
    <property type="entry name" value="GARS_A"/>
    <property type="match status" value="1"/>
</dbReference>
<dbReference type="SUPFAM" id="SSF56059">
    <property type="entry name" value="Glutathione synthetase ATP-binding domain-like"/>
    <property type="match status" value="1"/>
</dbReference>
<dbReference type="Gene3D" id="3.30.1490.20">
    <property type="entry name" value="ATP-grasp fold, A domain"/>
    <property type="match status" value="1"/>
</dbReference>
<dbReference type="Proteomes" id="UP000247409">
    <property type="component" value="Unassembled WGS sequence"/>
</dbReference>
<dbReference type="SMART" id="SM01209">
    <property type="entry name" value="GARS_A"/>
    <property type="match status" value="1"/>
</dbReference>
<dbReference type="InterPro" id="IPR011054">
    <property type="entry name" value="Rudment_hybrid_motif"/>
</dbReference>
<dbReference type="InterPro" id="IPR037123">
    <property type="entry name" value="PRibGlycinamide_synth_C_sf"/>
</dbReference>
<keyword evidence="13" id="KW-1185">Reference proteome</keyword>
<dbReference type="InterPro" id="IPR016185">
    <property type="entry name" value="PreATP-grasp_dom_sf"/>
</dbReference>
<dbReference type="Gene3D" id="3.40.50.20">
    <property type="match status" value="1"/>
</dbReference>
<dbReference type="SUPFAM" id="SSF51246">
    <property type="entry name" value="Rudiment single hybrid motif"/>
    <property type="match status" value="1"/>
</dbReference>